<protein>
    <recommendedName>
        <fullName evidence="4">ABC-2 type transport system permease protein</fullName>
    </recommendedName>
</protein>
<feature type="transmembrane region" description="Helical" evidence="1">
    <location>
        <begin position="34"/>
        <end position="56"/>
    </location>
</feature>
<name>A0ABD5NDQ7_9EURY</name>
<feature type="transmembrane region" description="Helical" evidence="1">
    <location>
        <begin position="148"/>
        <end position="179"/>
    </location>
</feature>
<evidence type="ECO:0000256" key="1">
    <source>
        <dbReference type="SAM" id="Phobius"/>
    </source>
</evidence>
<feature type="transmembrane region" description="Helical" evidence="1">
    <location>
        <begin position="503"/>
        <end position="523"/>
    </location>
</feature>
<organism evidence="2 3">
    <name type="scientific">Halobacterium litoreum</name>
    <dbReference type="NCBI Taxonomy" id="2039234"/>
    <lineage>
        <taxon>Archaea</taxon>
        <taxon>Methanobacteriati</taxon>
        <taxon>Methanobacteriota</taxon>
        <taxon>Stenosarchaea group</taxon>
        <taxon>Halobacteria</taxon>
        <taxon>Halobacteriales</taxon>
        <taxon>Halobacteriaceae</taxon>
        <taxon>Halobacterium</taxon>
    </lineage>
</organism>
<comment type="caution">
    <text evidence="2">The sequence shown here is derived from an EMBL/GenBank/DDBJ whole genome shotgun (WGS) entry which is preliminary data.</text>
</comment>
<keyword evidence="1" id="KW-0472">Membrane</keyword>
<dbReference type="GeneID" id="69116713"/>
<feature type="transmembrane region" description="Helical" evidence="1">
    <location>
        <begin position="68"/>
        <end position="92"/>
    </location>
</feature>
<keyword evidence="3" id="KW-1185">Reference proteome</keyword>
<accession>A0ABD5NDQ7</accession>
<feature type="transmembrane region" description="Helical" evidence="1">
    <location>
        <begin position="113"/>
        <end position="142"/>
    </location>
</feature>
<evidence type="ECO:0008006" key="4">
    <source>
        <dbReference type="Google" id="ProtNLM"/>
    </source>
</evidence>
<keyword evidence="1" id="KW-0812">Transmembrane</keyword>
<feature type="transmembrane region" description="Helical" evidence="1">
    <location>
        <begin position="313"/>
        <end position="331"/>
    </location>
</feature>
<feature type="transmembrane region" description="Helical" evidence="1">
    <location>
        <begin position="245"/>
        <end position="264"/>
    </location>
</feature>
<feature type="transmembrane region" description="Helical" evidence="1">
    <location>
        <begin position="385"/>
        <end position="411"/>
    </location>
</feature>
<sequence length="536" mass="54572">MPGFPDPRHAYAIAHNEIRIGWRKLADKDALQKSAVGVAALLGLAFTAAAAFGAYFGGQALVQNPESAAELVALVPAGIGTFTLFMSAYLTAIQLGDIDVRDGYLTTVPARDVVGGLLVAGFLRVAGFFAAPLLVATVAFAAGAGSPLAFPLAAVAVLALTVTAFLVGFPLGAAAAYLLGQSEFVARYKAVLGALAFVAYFALILTNTLGELFGPVVEAFRASPVAWYSDLAALTVLGDASPLKAAAVLVGSVAVSALGVAASVRVSERRWYDDGVHAETAEADSATSGRLDALLGRRTAWVARKSWLRARRAPIKLVYVSYPLFVLFTPIQSSVQAGHVTTLLPPTVALYGAWMTGALFTLNPLGDEGAVLPVSVTTGVSGREFVGGLVAASTLVGGAVTLVVTAALAILSPLSPVAVACTVAAAIVLPPLAAAVAAGVGTSFPKYEATTITRSREAVVPSMWAFGVYTLAFLVTAGVATGFQTPVVAEALADALGTGEAAVHVGSLLVGVVLAGVAAAVAARRAVREFDTYTDG</sequence>
<reference evidence="2 3" key="1">
    <citation type="journal article" date="2019" name="Int. J. Syst. Evol. Microbiol.">
        <title>The Global Catalogue of Microorganisms (GCM) 10K type strain sequencing project: providing services to taxonomists for standard genome sequencing and annotation.</title>
        <authorList>
            <consortium name="The Broad Institute Genomics Platform"/>
            <consortium name="The Broad Institute Genome Sequencing Center for Infectious Disease"/>
            <person name="Wu L."/>
            <person name="Ma J."/>
        </authorList>
    </citation>
    <scope>NUCLEOTIDE SEQUENCE [LARGE SCALE GENOMIC DNA]</scope>
    <source>
        <strain evidence="2 3">CGMCC 1.12562</strain>
    </source>
</reference>
<feature type="transmembrane region" description="Helical" evidence="1">
    <location>
        <begin position="417"/>
        <end position="442"/>
    </location>
</feature>
<keyword evidence="1" id="KW-1133">Transmembrane helix</keyword>
<feature type="transmembrane region" description="Helical" evidence="1">
    <location>
        <begin position="343"/>
        <end position="365"/>
    </location>
</feature>
<evidence type="ECO:0000313" key="2">
    <source>
        <dbReference type="EMBL" id="MFC3477362.1"/>
    </source>
</evidence>
<feature type="transmembrane region" description="Helical" evidence="1">
    <location>
        <begin position="191"/>
        <end position="210"/>
    </location>
</feature>
<feature type="transmembrane region" description="Helical" evidence="1">
    <location>
        <begin position="463"/>
        <end position="483"/>
    </location>
</feature>
<dbReference type="AlphaFoldDB" id="A0ABD5NDQ7"/>
<dbReference type="EMBL" id="JBHRWN010000002">
    <property type="protein sequence ID" value="MFC3477362.1"/>
    <property type="molecule type" value="Genomic_DNA"/>
</dbReference>
<proteinExistence type="predicted"/>
<gene>
    <name evidence="2" type="ORF">ACFOKC_06445</name>
</gene>
<evidence type="ECO:0000313" key="3">
    <source>
        <dbReference type="Proteomes" id="UP001595660"/>
    </source>
</evidence>
<dbReference type="RefSeq" id="WP_232571511.1">
    <property type="nucleotide sequence ID" value="NZ_CP089466.1"/>
</dbReference>
<dbReference type="Proteomes" id="UP001595660">
    <property type="component" value="Unassembled WGS sequence"/>
</dbReference>